<dbReference type="Pfam" id="PF01757">
    <property type="entry name" value="Acyl_transf_3"/>
    <property type="match status" value="1"/>
</dbReference>
<dbReference type="GO" id="GO:0016747">
    <property type="term" value="F:acyltransferase activity, transferring groups other than amino-acyl groups"/>
    <property type="evidence" value="ECO:0007669"/>
    <property type="project" value="InterPro"/>
</dbReference>
<dbReference type="PATRIC" id="fig|345309.4.peg.1675"/>
<feature type="transmembrane region" description="Helical" evidence="1">
    <location>
        <begin position="252"/>
        <end position="272"/>
    </location>
</feature>
<sequence>MAASRPRKPPVSHRTLPRSPGIDLLRGFSILLVVVHHLGLRIPLHKTDAGLWLPTFLLKGLIYNGYEAVFLFFVVSGFLITRHVLERDGALARVDWRAFYARRVARIAPCLLALVAVLLACHAAGVPRYIIDKPGQSPLGATLSTLTFTLNVYEGRTGWLPGGWDVLWSLSVEEVFYLAFPLVCLTLGRTRWLVPALALLVLSVPFTRAAIVDNEIWQEKAYLPGMGAIAAGVLAALGVTRFGLPGPRARRVLVAAGVAATALVMFSGGWLWRAVHEGYMLVLIGAAVAFVVASPEGGAPVRGFGWLRAMGRVSYEVYLTHMFVVFGLVGVAHITGTDTAWGWLWYAPAVLLAWALGHLVARGFSDPANHWLRQRLFRRAPAPAAAG</sequence>
<organism evidence="3 4">
    <name type="scientific">Luteibacter yeojuensis</name>
    <dbReference type="NCBI Taxonomy" id="345309"/>
    <lineage>
        <taxon>Bacteria</taxon>
        <taxon>Pseudomonadati</taxon>
        <taxon>Pseudomonadota</taxon>
        <taxon>Gammaproteobacteria</taxon>
        <taxon>Lysobacterales</taxon>
        <taxon>Rhodanobacteraceae</taxon>
        <taxon>Luteibacter</taxon>
    </lineage>
</organism>
<keyword evidence="4" id="KW-1185">Reference proteome</keyword>
<feature type="transmembrane region" description="Helical" evidence="1">
    <location>
        <begin position="278"/>
        <end position="294"/>
    </location>
</feature>
<dbReference type="GO" id="GO:0000271">
    <property type="term" value="P:polysaccharide biosynthetic process"/>
    <property type="evidence" value="ECO:0007669"/>
    <property type="project" value="TreeGrafter"/>
</dbReference>
<reference evidence="3 4" key="1">
    <citation type="submission" date="2015-03" db="EMBL/GenBank/DDBJ databases">
        <title>Draft genome sequence of Luteibacter yeojuensis strain SU11.</title>
        <authorList>
            <person name="Sulaiman J."/>
            <person name="Priya K."/>
            <person name="Chan K.-G."/>
        </authorList>
    </citation>
    <scope>NUCLEOTIDE SEQUENCE [LARGE SCALE GENOMIC DNA]</scope>
    <source>
        <strain evidence="3 4">SU11</strain>
    </source>
</reference>
<keyword evidence="3" id="KW-0012">Acyltransferase</keyword>
<evidence type="ECO:0000313" key="3">
    <source>
        <dbReference type="EMBL" id="KJV33186.1"/>
    </source>
</evidence>
<accession>A0A0F3KPU6</accession>
<name>A0A0F3KPU6_9GAMM</name>
<dbReference type="GO" id="GO:0016020">
    <property type="term" value="C:membrane"/>
    <property type="evidence" value="ECO:0007669"/>
    <property type="project" value="TreeGrafter"/>
</dbReference>
<feature type="transmembrane region" description="Helical" evidence="1">
    <location>
        <begin position="315"/>
        <end position="334"/>
    </location>
</feature>
<dbReference type="EMBL" id="JZRB01000023">
    <property type="protein sequence ID" value="KJV33186.1"/>
    <property type="molecule type" value="Genomic_DNA"/>
</dbReference>
<dbReference type="InterPro" id="IPR002656">
    <property type="entry name" value="Acyl_transf_3_dom"/>
</dbReference>
<feature type="transmembrane region" description="Helical" evidence="1">
    <location>
        <begin position="60"/>
        <end position="85"/>
    </location>
</feature>
<dbReference type="InterPro" id="IPR050879">
    <property type="entry name" value="Acyltransferase_3"/>
</dbReference>
<feature type="transmembrane region" description="Helical" evidence="1">
    <location>
        <begin position="223"/>
        <end position="240"/>
    </location>
</feature>
<keyword evidence="3" id="KW-0808">Transferase</keyword>
<comment type="caution">
    <text evidence="3">The sequence shown here is derived from an EMBL/GenBank/DDBJ whole genome shotgun (WGS) entry which is preliminary data.</text>
</comment>
<gene>
    <name evidence="3" type="ORF">VI08_11640</name>
</gene>
<proteinExistence type="predicted"/>
<dbReference type="PANTHER" id="PTHR23028:SF53">
    <property type="entry name" value="ACYL_TRANSF_3 DOMAIN-CONTAINING PROTEIN"/>
    <property type="match status" value="1"/>
</dbReference>
<dbReference type="AlphaFoldDB" id="A0A0F3KPU6"/>
<evidence type="ECO:0000256" key="1">
    <source>
        <dbReference type="SAM" id="Phobius"/>
    </source>
</evidence>
<keyword evidence="1" id="KW-1133">Transmembrane helix</keyword>
<feature type="transmembrane region" description="Helical" evidence="1">
    <location>
        <begin position="192"/>
        <end position="211"/>
    </location>
</feature>
<dbReference type="OrthoDB" id="9767863at2"/>
<keyword evidence="1" id="KW-0812">Transmembrane</keyword>
<feature type="transmembrane region" description="Helical" evidence="1">
    <location>
        <begin position="21"/>
        <end position="40"/>
    </location>
</feature>
<feature type="transmembrane region" description="Helical" evidence="1">
    <location>
        <begin position="166"/>
        <end position="185"/>
    </location>
</feature>
<protein>
    <submittedName>
        <fullName evidence="3">Acyltransferase</fullName>
    </submittedName>
</protein>
<feature type="transmembrane region" description="Helical" evidence="1">
    <location>
        <begin position="340"/>
        <end position="361"/>
    </location>
</feature>
<evidence type="ECO:0000313" key="4">
    <source>
        <dbReference type="Proteomes" id="UP000033651"/>
    </source>
</evidence>
<feature type="transmembrane region" description="Helical" evidence="1">
    <location>
        <begin position="106"/>
        <end position="130"/>
    </location>
</feature>
<dbReference type="PANTHER" id="PTHR23028">
    <property type="entry name" value="ACETYLTRANSFERASE"/>
    <property type="match status" value="1"/>
</dbReference>
<evidence type="ECO:0000259" key="2">
    <source>
        <dbReference type="Pfam" id="PF01757"/>
    </source>
</evidence>
<keyword evidence="1" id="KW-0472">Membrane</keyword>
<feature type="domain" description="Acyltransferase 3" evidence="2">
    <location>
        <begin position="21"/>
        <end position="352"/>
    </location>
</feature>
<dbReference type="Proteomes" id="UP000033651">
    <property type="component" value="Unassembled WGS sequence"/>
</dbReference>